<protein>
    <submittedName>
        <fullName evidence="1">Uncharacterized protein</fullName>
    </submittedName>
</protein>
<dbReference type="AlphaFoldDB" id="A0A6J5GQE0"/>
<evidence type="ECO:0000313" key="2">
    <source>
        <dbReference type="Proteomes" id="UP000494119"/>
    </source>
</evidence>
<dbReference type="Proteomes" id="UP000494119">
    <property type="component" value="Unassembled WGS sequence"/>
</dbReference>
<accession>A0A6J5GQE0</accession>
<dbReference type="Pfam" id="PF25860">
    <property type="entry name" value="CPPA"/>
    <property type="match status" value="1"/>
</dbReference>
<dbReference type="RefSeq" id="WP_175197653.1">
    <property type="nucleotide sequence ID" value="NZ_CADIKL010000041.1"/>
</dbReference>
<gene>
    <name evidence="1" type="ORF">LMG28688_05834</name>
</gene>
<proteinExistence type="predicted"/>
<keyword evidence="2" id="KW-1185">Reference proteome</keyword>
<dbReference type="EMBL" id="CADIKL010000041">
    <property type="protein sequence ID" value="CAB3803757.1"/>
    <property type="molecule type" value="Genomic_DNA"/>
</dbReference>
<sequence>MEHLVRVHNENDRQTLEWLRRRICDTAIAAAVQRCEGSGKPHLSAVCRQLGVRAPRFHMLLRESPSPVAEQSLADIRRILAARIALAAASPIPSSQK</sequence>
<name>A0A6J5GQE0_9BURK</name>
<organism evidence="1 2">
    <name type="scientific">Paraburkholderia caffeinitolerans</name>
    <dbReference type="NCBI Taxonomy" id="1723730"/>
    <lineage>
        <taxon>Bacteria</taxon>
        <taxon>Pseudomonadati</taxon>
        <taxon>Pseudomonadota</taxon>
        <taxon>Betaproteobacteria</taxon>
        <taxon>Burkholderiales</taxon>
        <taxon>Burkholderiaceae</taxon>
        <taxon>Paraburkholderia</taxon>
    </lineage>
</organism>
<dbReference type="InterPro" id="IPR058891">
    <property type="entry name" value="CPPA"/>
</dbReference>
<reference evidence="1 2" key="1">
    <citation type="submission" date="2020-04" db="EMBL/GenBank/DDBJ databases">
        <authorList>
            <person name="De Canck E."/>
        </authorList>
    </citation>
    <scope>NUCLEOTIDE SEQUENCE [LARGE SCALE GENOMIC DNA]</scope>
    <source>
        <strain evidence="1 2">LMG 28688</strain>
    </source>
</reference>
<evidence type="ECO:0000313" key="1">
    <source>
        <dbReference type="EMBL" id="CAB3803757.1"/>
    </source>
</evidence>